<dbReference type="AlphaFoldDB" id="A0A3M3RY49"/>
<dbReference type="InterPro" id="IPR050090">
    <property type="entry name" value="Tyrosine_recombinase_XerCD"/>
</dbReference>
<evidence type="ECO:0000256" key="4">
    <source>
        <dbReference type="ARBA" id="ARBA00023172"/>
    </source>
</evidence>
<dbReference type="Pfam" id="PF00589">
    <property type="entry name" value="Phage_integrase"/>
    <property type="match status" value="1"/>
</dbReference>
<dbReference type="Gene3D" id="1.10.443.10">
    <property type="entry name" value="Intergrase catalytic core"/>
    <property type="match status" value="1"/>
</dbReference>
<reference evidence="6 7" key="1">
    <citation type="submission" date="2018-08" db="EMBL/GenBank/DDBJ databases">
        <title>Recombination of ecologically and evolutionarily significant loci maintains genetic cohesion in the Pseudomonas syringae species complex.</title>
        <authorList>
            <person name="Dillon M."/>
            <person name="Thakur S."/>
            <person name="Almeida R.N.D."/>
            <person name="Weir B.S."/>
            <person name="Guttman D.S."/>
        </authorList>
    </citation>
    <scope>NUCLEOTIDE SEQUENCE [LARGE SCALE GENOMIC DNA]</scope>
    <source>
        <strain evidence="6 7">1089_5</strain>
    </source>
</reference>
<organism evidence="6 7">
    <name type="scientific">Pseudomonas syringae pv. apii</name>
    <dbReference type="NCBI Taxonomy" id="81036"/>
    <lineage>
        <taxon>Bacteria</taxon>
        <taxon>Pseudomonadati</taxon>
        <taxon>Pseudomonadota</taxon>
        <taxon>Gammaproteobacteria</taxon>
        <taxon>Pseudomonadales</taxon>
        <taxon>Pseudomonadaceae</taxon>
        <taxon>Pseudomonas</taxon>
    </lineage>
</organism>
<dbReference type="CDD" id="cd01184">
    <property type="entry name" value="INT_C_like_1"/>
    <property type="match status" value="1"/>
</dbReference>
<name>A0A3M3RY49_9PSED</name>
<proteinExistence type="inferred from homology"/>
<dbReference type="InterPro" id="IPR011010">
    <property type="entry name" value="DNA_brk_join_enz"/>
</dbReference>
<comment type="similarity">
    <text evidence="1">Belongs to the 'phage' integrase family.</text>
</comment>
<keyword evidence="4" id="KW-0233">DNA recombination</keyword>
<keyword evidence="2" id="KW-0229">DNA integration</keyword>
<dbReference type="InterPro" id="IPR013762">
    <property type="entry name" value="Integrase-like_cat_sf"/>
</dbReference>
<evidence type="ECO:0000256" key="2">
    <source>
        <dbReference type="ARBA" id="ARBA00022908"/>
    </source>
</evidence>
<feature type="domain" description="Tyr recombinase" evidence="5">
    <location>
        <begin position="321"/>
        <end position="503"/>
    </location>
</feature>
<evidence type="ECO:0000259" key="5">
    <source>
        <dbReference type="PROSITE" id="PS51898"/>
    </source>
</evidence>
<dbReference type="InterPro" id="IPR002104">
    <property type="entry name" value="Integrase_catalytic"/>
</dbReference>
<comment type="caution">
    <text evidence="6">The sequence shown here is derived from an EMBL/GenBank/DDBJ whole genome shotgun (WGS) entry which is preliminary data.</text>
</comment>
<evidence type="ECO:0000313" key="7">
    <source>
        <dbReference type="Proteomes" id="UP000278062"/>
    </source>
</evidence>
<keyword evidence="3" id="KW-0238">DNA-binding</keyword>
<sequence>MFTGFKLNFTYNHYVQSTSLGLSVSHNLELQGGTFHVRLAVPKDVQKAFDGRKILSRSLGTGSRKEAMERRLPILHTWKAKIKAARSGNPLPQDWQDSFAVSLEAVDTVTKWSKAARIGVDIPLTVPIPSQADMQEFMDENEEFMRVLKREVQSASQVPMGQFKLSDKLGEVFKSALAQRYETRYTPTSDQRDEIKAITAGDFSRKPRSPITTARLKTFREFRESRGGAAKHIDQQVGKMERLSDFLKKDGLPLTFDTIDGWLKSLNRAPATLGQYLMAGTAFWKWVMKYDSAWRDQYKDKVNPFVGHELPQGGGSETAGKDREIYTKADAVKLHKAALENDDQPLADLIAFGWYTGARIEELCQLGKDNVITLDGVRCFDFPKSKSKASKRVVPIHPGLLAAVDRLSKDSTDTFLIPAESADKYGKRSHAISKAFGRLRTAAGFSKLHVFHSFRHTVVTELIRADVPDALAKELVGHETGSVTHDVYSKGASTIQKLAAISKLSALATD</sequence>
<dbReference type="Pfam" id="PF20172">
    <property type="entry name" value="DUF6538"/>
    <property type="match status" value="1"/>
</dbReference>
<dbReference type="InterPro" id="IPR046668">
    <property type="entry name" value="DUF6538"/>
</dbReference>
<evidence type="ECO:0000256" key="3">
    <source>
        <dbReference type="ARBA" id="ARBA00023125"/>
    </source>
</evidence>
<dbReference type="GO" id="GO:0003677">
    <property type="term" value="F:DNA binding"/>
    <property type="evidence" value="ECO:0007669"/>
    <property type="project" value="UniProtKB-KW"/>
</dbReference>
<accession>A0A3M3RY49</accession>
<evidence type="ECO:0000256" key="1">
    <source>
        <dbReference type="ARBA" id="ARBA00008857"/>
    </source>
</evidence>
<dbReference type="EMBL" id="RBPL01000025">
    <property type="protein sequence ID" value="RMO01380.1"/>
    <property type="molecule type" value="Genomic_DNA"/>
</dbReference>
<dbReference type="PANTHER" id="PTHR30349">
    <property type="entry name" value="PHAGE INTEGRASE-RELATED"/>
    <property type="match status" value="1"/>
</dbReference>
<dbReference type="GO" id="GO:0015074">
    <property type="term" value="P:DNA integration"/>
    <property type="evidence" value="ECO:0007669"/>
    <property type="project" value="UniProtKB-KW"/>
</dbReference>
<gene>
    <name evidence="6" type="ORF">ALQ49_00762</name>
</gene>
<protein>
    <submittedName>
        <fullName evidence="6">Phage integrase protein</fullName>
    </submittedName>
</protein>
<dbReference type="SUPFAM" id="SSF56349">
    <property type="entry name" value="DNA breaking-rejoining enzymes"/>
    <property type="match status" value="1"/>
</dbReference>
<dbReference type="PANTHER" id="PTHR30349:SF41">
    <property type="entry name" value="INTEGRASE_RECOMBINASE PROTEIN MJ0367-RELATED"/>
    <property type="match status" value="1"/>
</dbReference>
<dbReference type="Proteomes" id="UP000278062">
    <property type="component" value="Unassembled WGS sequence"/>
</dbReference>
<evidence type="ECO:0000313" key="6">
    <source>
        <dbReference type="EMBL" id="RMO01380.1"/>
    </source>
</evidence>
<dbReference type="PROSITE" id="PS51898">
    <property type="entry name" value="TYR_RECOMBINASE"/>
    <property type="match status" value="1"/>
</dbReference>
<dbReference type="GO" id="GO:0006310">
    <property type="term" value="P:DNA recombination"/>
    <property type="evidence" value="ECO:0007669"/>
    <property type="project" value="UniProtKB-KW"/>
</dbReference>